<protein>
    <recommendedName>
        <fullName evidence="3">Immunity protein 50</fullName>
    </recommendedName>
</protein>
<proteinExistence type="predicted"/>
<organism evidence="1 2">
    <name type="scientific">Bombiscardovia apis</name>
    <dbReference type="NCBI Taxonomy" id="2932182"/>
    <lineage>
        <taxon>Bacteria</taxon>
        <taxon>Bacillati</taxon>
        <taxon>Actinomycetota</taxon>
        <taxon>Actinomycetes</taxon>
        <taxon>Bifidobacteriales</taxon>
        <taxon>Bifidobacteriaceae</taxon>
        <taxon>Bombiscardovia</taxon>
    </lineage>
</organism>
<evidence type="ECO:0000313" key="2">
    <source>
        <dbReference type="Proteomes" id="UP001321748"/>
    </source>
</evidence>
<evidence type="ECO:0000313" key="1">
    <source>
        <dbReference type="EMBL" id="BDR54505.1"/>
    </source>
</evidence>
<dbReference type="Proteomes" id="UP001321748">
    <property type="component" value="Chromosome"/>
</dbReference>
<gene>
    <name evidence="1" type="ORF">KIMH_06160</name>
</gene>
<sequence length="137" mass="15783">MVTMDFNMKFIDYITRNDFLKKLYPNDLPNKLVIGRIELLDTDKIYLCVKTTQKPFIDIAKWGCWGKDYNAVSIELIGQFIKDVNISNWTGSKSLFDFSFSAENNIININFINNDVEVNFLLGGVVFQSCSVFLTEN</sequence>
<keyword evidence="2" id="KW-1185">Reference proteome</keyword>
<reference evidence="1 2" key="1">
    <citation type="journal article" date="2023" name="Microbiol. Spectr.">
        <title>Symbiosis of Carpenter Bees with Uncharacterized Lactic Acid Bacteria Showing NAD Auxotrophy.</title>
        <authorList>
            <person name="Kawasaki S."/>
            <person name="Ozawa K."/>
            <person name="Mori T."/>
            <person name="Yamamoto A."/>
            <person name="Ito M."/>
            <person name="Ohkuma M."/>
            <person name="Sakamoto M."/>
            <person name="Matsutani M."/>
        </authorList>
    </citation>
    <scope>NUCLEOTIDE SEQUENCE [LARGE SCALE GENOMIC DNA]</scope>
    <source>
        <strain evidence="1 2">KimH</strain>
    </source>
</reference>
<dbReference type="EMBL" id="AP026800">
    <property type="protein sequence ID" value="BDR54505.1"/>
    <property type="molecule type" value="Genomic_DNA"/>
</dbReference>
<name>A0ABN6SIM9_9BIFI</name>
<accession>A0ABN6SIM9</accession>
<evidence type="ECO:0008006" key="3">
    <source>
        <dbReference type="Google" id="ProtNLM"/>
    </source>
</evidence>